<evidence type="ECO:0000256" key="3">
    <source>
        <dbReference type="ARBA" id="ARBA00022448"/>
    </source>
</evidence>
<feature type="transmembrane region" description="Helical" evidence="9">
    <location>
        <begin position="330"/>
        <end position="363"/>
    </location>
</feature>
<feature type="transmembrane region" description="Helical" evidence="9">
    <location>
        <begin position="173"/>
        <end position="196"/>
    </location>
</feature>
<feature type="transmembrane region" description="Helical" evidence="9">
    <location>
        <begin position="299"/>
        <end position="318"/>
    </location>
</feature>
<keyword evidence="3" id="KW-0813">Transport</keyword>
<reference evidence="10" key="2">
    <citation type="submission" date="2021-04" db="EMBL/GenBank/DDBJ databases">
        <authorList>
            <person name="Gilroy R."/>
        </authorList>
    </citation>
    <scope>NUCLEOTIDE SEQUENCE</scope>
    <source>
        <strain evidence="10">CHK185-5351</strain>
    </source>
</reference>
<keyword evidence="4" id="KW-1003">Cell membrane</keyword>
<evidence type="ECO:0000256" key="9">
    <source>
        <dbReference type="SAM" id="Phobius"/>
    </source>
</evidence>
<dbReference type="EMBL" id="DWWU01000037">
    <property type="protein sequence ID" value="HJC15906.1"/>
    <property type="molecule type" value="Genomic_DNA"/>
</dbReference>
<comment type="similarity">
    <text evidence="2">Belongs to the autoinducer-2 exporter (AI-2E) (TC 2.A.86) family.</text>
</comment>
<feature type="transmembrane region" description="Helical" evidence="9">
    <location>
        <begin position="37"/>
        <end position="56"/>
    </location>
</feature>
<organism evidence="10 11">
    <name type="scientific">Candidatus Fusicatenibacter intestinigallinarum</name>
    <dbReference type="NCBI Taxonomy" id="2838598"/>
    <lineage>
        <taxon>Bacteria</taxon>
        <taxon>Bacillati</taxon>
        <taxon>Bacillota</taxon>
        <taxon>Clostridia</taxon>
        <taxon>Lachnospirales</taxon>
        <taxon>Lachnospiraceae</taxon>
        <taxon>Fusicatenibacter</taxon>
    </lineage>
</organism>
<dbReference type="PANTHER" id="PTHR21716">
    <property type="entry name" value="TRANSMEMBRANE PROTEIN"/>
    <property type="match status" value="1"/>
</dbReference>
<evidence type="ECO:0000313" key="10">
    <source>
        <dbReference type="EMBL" id="HJC15906.1"/>
    </source>
</evidence>
<comment type="subcellular location">
    <subcellularLocation>
        <location evidence="1">Cell membrane</location>
        <topology evidence="1">Multi-pass membrane protein</topology>
    </subcellularLocation>
</comment>
<evidence type="ECO:0000256" key="8">
    <source>
        <dbReference type="SAM" id="MobiDB-lite"/>
    </source>
</evidence>
<accession>A0A9D2NBZ9</accession>
<dbReference type="PANTHER" id="PTHR21716:SF53">
    <property type="entry name" value="PERMEASE PERM-RELATED"/>
    <property type="match status" value="1"/>
</dbReference>
<evidence type="ECO:0000256" key="1">
    <source>
        <dbReference type="ARBA" id="ARBA00004651"/>
    </source>
</evidence>
<gene>
    <name evidence="10" type="ORF">H9705_08810</name>
</gene>
<proteinExistence type="inferred from homology"/>
<feature type="transmembrane region" description="Helical" evidence="9">
    <location>
        <begin position="263"/>
        <end position="292"/>
    </location>
</feature>
<protein>
    <submittedName>
        <fullName evidence="10">AI-2E family transporter</fullName>
    </submittedName>
</protein>
<comment type="caution">
    <text evidence="10">The sequence shown here is derived from an EMBL/GenBank/DDBJ whole genome shotgun (WGS) entry which is preliminary data.</text>
</comment>
<dbReference type="GO" id="GO:0055085">
    <property type="term" value="P:transmembrane transport"/>
    <property type="evidence" value="ECO:0007669"/>
    <property type="project" value="TreeGrafter"/>
</dbReference>
<keyword evidence="5 9" id="KW-0812">Transmembrane</keyword>
<feature type="region of interest" description="Disordered" evidence="8">
    <location>
        <begin position="373"/>
        <end position="407"/>
    </location>
</feature>
<sequence length="407" mass="43931">MKPKKPEPRILQIFVLAALLILGIRYFDILIAALGKLWGVILPLLAGAAIAFTLNIPMKKFEKHYFPNSENKYIRKSRRPVCLLLSVILILLAAAFIIRMVIPELINALALIIQEAIGYLQQAQTWLTENPDALPSFISQYLGQELDIRETVQRVINLVLQGVTGILGSAVSVFGSLAGIAMDTVFAVIFALYLLFGKEKLIRQLKRLCRRYMGSAFTFRLGYVLKIFNVKFQNFIIGQCLEALILGVLCTVGMWIFRFPYALMVGATIAATALIPILGAYLGAAVGAFMIFTESPLQALGFLVFIIVLQQLEGNLIYPKTVGSSIGLPGIWVIAAVTIGGGLAGIPGMLVGVPLAAAVYQLISDDVRRAEKKAAHAGGSSAAPSGQTAEAPEPSDAGTDDSEGKTH</sequence>
<dbReference type="AlphaFoldDB" id="A0A9D2NBZ9"/>
<feature type="transmembrane region" description="Helical" evidence="9">
    <location>
        <begin position="81"/>
        <end position="102"/>
    </location>
</feature>
<dbReference type="Proteomes" id="UP000823849">
    <property type="component" value="Unassembled WGS sequence"/>
</dbReference>
<dbReference type="Pfam" id="PF01594">
    <property type="entry name" value="AI-2E_transport"/>
    <property type="match status" value="1"/>
</dbReference>
<feature type="compositionally biased region" description="Low complexity" evidence="8">
    <location>
        <begin position="376"/>
        <end position="386"/>
    </location>
</feature>
<name>A0A9D2NBZ9_9FIRM</name>
<feature type="transmembrane region" description="Helical" evidence="9">
    <location>
        <begin position="235"/>
        <end position="257"/>
    </location>
</feature>
<keyword evidence="7 9" id="KW-0472">Membrane</keyword>
<evidence type="ECO:0000256" key="2">
    <source>
        <dbReference type="ARBA" id="ARBA00009773"/>
    </source>
</evidence>
<evidence type="ECO:0000256" key="6">
    <source>
        <dbReference type="ARBA" id="ARBA00022989"/>
    </source>
</evidence>
<keyword evidence="6 9" id="KW-1133">Transmembrane helix</keyword>
<dbReference type="InterPro" id="IPR002549">
    <property type="entry name" value="AI-2E-like"/>
</dbReference>
<dbReference type="GO" id="GO:0005886">
    <property type="term" value="C:plasma membrane"/>
    <property type="evidence" value="ECO:0007669"/>
    <property type="project" value="UniProtKB-SubCell"/>
</dbReference>
<reference evidence="10" key="1">
    <citation type="journal article" date="2021" name="PeerJ">
        <title>Extensive microbial diversity within the chicken gut microbiome revealed by metagenomics and culture.</title>
        <authorList>
            <person name="Gilroy R."/>
            <person name="Ravi A."/>
            <person name="Getino M."/>
            <person name="Pursley I."/>
            <person name="Horton D.L."/>
            <person name="Alikhan N.F."/>
            <person name="Baker D."/>
            <person name="Gharbi K."/>
            <person name="Hall N."/>
            <person name="Watson M."/>
            <person name="Adriaenssens E.M."/>
            <person name="Foster-Nyarko E."/>
            <person name="Jarju S."/>
            <person name="Secka A."/>
            <person name="Antonio M."/>
            <person name="Oren A."/>
            <person name="Chaudhuri R.R."/>
            <person name="La Ragione R."/>
            <person name="Hildebrand F."/>
            <person name="Pallen M.J."/>
        </authorList>
    </citation>
    <scope>NUCLEOTIDE SEQUENCE</scope>
    <source>
        <strain evidence="10">CHK185-5351</strain>
    </source>
</reference>
<evidence type="ECO:0000256" key="5">
    <source>
        <dbReference type="ARBA" id="ARBA00022692"/>
    </source>
</evidence>
<evidence type="ECO:0000256" key="7">
    <source>
        <dbReference type="ARBA" id="ARBA00023136"/>
    </source>
</evidence>
<evidence type="ECO:0000256" key="4">
    <source>
        <dbReference type="ARBA" id="ARBA00022475"/>
    </source>
</evidence>
<evidence type="ECO:0000313" key="11">
    <source>
        <dbReference type="Proteomes" id="UP000823849"/>
    </source>
</evidence>